<reference evidence="2 3" key="1">
    <citation type="journal article" date="2019" name="Appl. Microbiol. Biotechnol.">
        <title>Uncovering carbohydrate metabolism through a genotype-phenotype association study of 56 lactic acid bacteria genomes.</title>
        <authorList>
            <person name="Buron-Moles G."/>
            <person name="Chailyan A."/>
            <person name="Dolejs I."/>
            <person name="Forster J."/>
            <person name="Miks M.H."/>
        </authorList>
    </citation>
    <scope>NUCLEOTIDE SEQUENCE [LARGE SCALE GENOMIC DNA]</scope>
    <source>
        <strain evidence="2 3">ATCC 49373</strain>
    </source>
</reference>
<dbReference type="AlphaFoldDB" id="A0A4R5NP06"/>
<keyword evidence="1" id="KW-0812">Transmembrane</keyword>
<keyword evidence="3" id="KW-1185">Reference proteome</keyword>
<dbReference type="EMBL" id="PUFO01000044">
    <property type="protein sequence ID" value="TDG78279.1"/>
    <property type="molecule type" value="Genomic_DNA"/>
</dbReference>
<evidence type="ECO:0000313" key="2">
    <source>
        <dbReference type="EMBL" id="TDG78279.1"/>
    </source>
</evidence>
<evidence type="ECO:0000256" key="1">
    <source>
        <dbReference type="SAM" id="Phobius"/>
    </source>
</evidence>
<dbReference type="Proteomes" id="UP000294854">
    <property type="component" value="Unassembled WGS sequence"/>
</dbReference>
<dbReference type="RefSeq" id="WP_010619677.1">
    <property type="nucleotide sequence ID" value="NZ_PUFO01000044.1"/>
</dbReference>
<keyword evidence="1" id="KW-1133">Transmembrane helix</keyword>
<keyword evidence="1" id="KW-0472">Membrane</keyword>
<evidence type="ECO:0000313" key="3">
    <source>
        <dbReference type="Proteomes" id="UP000294854"/>
    </source>
</evidence>
<name>A0A4R5NP06_9LACO</name>
<accession>A0A4R5NP06</accession>
<comment type="caution">
    <text evidence="2">The sequence shown here is derived from an EMBL/GenBank/DDBJ whole genome shotgun (WGS) entry which is preliminary data.</text>
</comment>
<feature type="transmembrane region" description="Helical" evidence="1">
    <location>
        <begin position="12"/>
        <end position="35"/>
    </location>
</feature>
<gene>
    <name evidence="2" type="ORF">C5L31_001465</name>
</gene>
<sequence length="142" mass="15934">MIRKRKHTSQTGPIGFIMIGALISLISIIIMVTFFKSYAGVPLKKADYYEVTSYVKNMKIAMNSHSSQKENQAEDNIVYLAKASKFSASTIALTKTAKKSSNLQTKKTSYTKFSTDLVQKLTDNPDEQKILIHQIKSHAKLD</sequence>
<protein>
    <submittedName>
        <fullName evidence="2">Uncharacterized protein</fullName>
    </submittedName>
</protein>
<proteinExistence type="predicted"/>
<organism evidence="2 3">
    <name type="scientific">Secundilactobacillus malefermentans</name>
    <dbReference type="NCBI Taxonomy" id="176292"/>
    <lineage>
        <taxon>Bacteria</taxon>
        <taxon>Bacillati</taxon>
        <taxon>Bacillota</taxon>
        <taxon>Bacilli</taxon>
        <taxon>Lactobacillales</taxon>
        <taxon>Lactobacillaceae</taxon>
        <taxon>Secundilactobacillus</taxon>
    </lineage>
</organism>